<keyword evidence="1" id="KW-0472">Membrane</keyword>
<dbReference type="RefSeq" id="WP_205132337.1">
    <property type="nucleotide sequence ID" value="NZ_JACSNT010000001.1"/>
</dbReference>
<dbReference type="EMBL" id="JACSNV010000001">
    <property type="protein sequence ID" value="MBM6876754.1"/>
    <property type="molecule type" value="Genomic_DNA"/>
</dbReference>
<name>A0ABS2G8F0_9FIRM</name>
<comment type="caution">
    <text evidence="2">The sequence shown here is derived from an EMBL/GenBank/DDBJ whole genome shotgun (WGS) entry which is preliminary data.</text>
</comment>
<dbReference type="Proteomes" id="UP000729290">
    <property type="component" value="Unassembled WGS sequence"/>
</dbReference>
<organism evidence="2 3">
    <name type="scientific">Anaerotignum lactatifermentans</name>
    <dbReference type="NCBI Taxonomy" id="160404"/>
    <lineage>
        <taxon>Bacteria</taxon>
        <taxon>Bacillati</taxon>
        <taxon>Bacillota</taxon>
        <taxon>Clostridia</taxon>
        <taxon>Lachnospirales</taxon>
        <taxon>Anaerotignaceae</taxon>
        <taxon>Anaerotignum</taxon>
    </lineage>
</organism>
<evidence type="ECO:0000256" key="1">
    <source>
        <dbReference type="SAM" id="Phobius"/>
    </source>
</evidence>
<accession>A0ABS2G8F0</accession>
<keyword evidence="3" id="KW-1185">Reference proteome</keyword>
<proteinExistence type="predicted"/>
<sequence>MAEAFAAYIKTITALTLFSVMAGLLMPEGSFRKYLEMVLGVMILSAVIQPLFHLGGALALPSAQWEEDLPGEEEYAALQEKWSHDAYEAQMEEAILMDLRAEDDTVEWVRVGWDQDPDSDTYGALESLEIGGKDTQEQIKVYAAKRYALCPAEISVSPWGEGDTDE</sequence>
<evidence type="ECO:0000313" key="2">
    <source>
        <dbReference type="EMBL" id="MBM6876754.1"/>
    </source>
</evidence>
<reference evidence="2 3" key="1">
    <citation type="journal article" date="2021" name="Sci. Rep.">
        <title>The distribution of antibiotic resistance genes in chicken gut microbiota commensals.</title>
        <authorList>
            <person name="Juricova H."/>
            <person name="Matiasovicova J."/>
            <person name="Kubasova T."/>
            <person name="Cejkova D."/>
            <person name="Rychlik I."/>
        </authorList>
    </citation>
    <scope>NUCLEOTIDE SEQUENCE [LARGE SCALE GENOMIC DNA]</scope>
    <source>
        <strain evidence="2 3">An431b</strain>
    </source>
</reference>
<evidence type="ECO:0000313" key="3">
    <source>
        <dbReference type="Proteomes" id="UP000729290"/>
    </source>
</evidence>
<gene>
    <name evidence="2" type="ORF">H9X83_01075</name>
</gene>
<dbReference type="InterPro" id="IPR014245">
    <property type="entry name" value="Spore_III_AF"/>
</dbReference>
<feature type="transmembrane region" description="Helical" evidence="1">
    <location>
        <begin position="6"/>
        <end position="26"/>
    </location>
</feature>
<dbReference type="Pfam" id="PF09581">
    <property type="entry name" value="Spore_III_AF"/>
    <property type="match status" value="1"/>
</dbReference>
<protein>
    <submittedName>
        <fullName evidence="2">Stage III sporulation protein AF</fullName>
    </submittedName>
</protein>
<keyword evidence="1" id="KW-0812">Transmembrane</keyword>
<keyword evidence="1" id="KW-1133">Transmembrane helix</keyword>
<feature type="transmembrane region" description="Helical" evidence="1">
    <location>
        <begin position="38"/>
        <end position="60"/>
    </location>
</feature>